<proteinExistence type="predicted"/>
<protein>
    <submittedName>
        <fullName evidence="1">Uncharacterized protein</fullName>
    </submittedName>
</protein>
<accession>A0AAE0AGF7</accession>
<reference evidence="1" key="1">
    <citation type="journal article" date="2023" name="Plant J.">
        <title>Genome sequences and population genomics provide insights into the demographic history, inbreeding, and mutation load of two 'living fossil' tree species of Dipteronia.</title>
        <authorList>
            <person name="Feng Y."/>
            <person name="Comes H.P."/>
            <person name="Chen J."/>
            <person name="Zhu S."/>
            <person name="Lu R."/>
            <person name="Zhang X."/>
            <person name="Li P."/>
            <person name="Qiu J."/>
            <person name="Olsen K.M."/>
            <person name="Qiu Y."/>
        </authorList>
    </citation>
    <scope>NUCLEOTIDE SEQUENCE</scope>
    <source>
        <strain evidence="1">NBL</strain>
    </source>
</reference>
<gene>
    <name evidence="1" type="ORF">Dsin_017917</name>
</gene>
<dbReference type="EMBL" id="JANJYJ010000005">
    <property type="protein sequence ID" value="KAK3213211.1"/>
    <property type="molecule type" value="Genomic_DNA"/>
</dbReference>
<dbReference type="GO" id="GO:0006623">
    <property type="term" value="P:protein targeting to vacuole"/>
    <property type="evidence" value="ECO:0007669"/>
    <property type="project" value="TreeGrafter"/>
</dbReference>
<sequence length="305" mass="33982">MNWASWCFKLLIDGIRQFKSLGHGGVTGCVFFLQIFYLHHIKWNTLLVDRSKIPITTWTNDIIKKFTKWLQQQGGLESTKLSSHCINVVKIDGGDNSKFNVGDKVEIHPAMKIMMNNDQNILHIMTSMKTNGEDAANMAANKSRVDDGGFIVEEINHNFVNVSSKDDKSISKANKKIKSFSPSMIASSQNHDEQLMRNMVDGIQKKTDLLFPPFLFDPKFVDKPPKFDSRIIPMLVDESHTGLISGMAQGTTSLVSNTVYALSDAATQFSKAAHKGIVAFTFDDQAVARMEKQQKGVASHGTVKV</sequence>
<evidence type="ECO:0000313" key="2">
    <source>
        <dbReference type="Proteomes" id="UP001281410"/>
    </source>
</evidence>
<dbReference type="GO" id="GO:0045053">
    <property type="term" value="P:protein retention in Golgi apparatus"/>
    <property type="evidence" value="ECO:0007669"/>
    <property type="project" value="TreeGrafter"/>
</dbReference>
<dbReference type="PANTHER" id="PTHR16166:SF143">
    <property type="entry name" value="PROTEIN SORTING-ASSOCIATED PROTEIN, PUTATIVE (DUF1162)-RELATED"/>
    <property type="match status" value="1"/>
</dbReference>
<dbReference type="AlphaFoldDB" id="A0AAE0AGF7"/>
<evidence type="ECO:0000313" key="1">
    <source>
        <dbReference type="EMBL" id="KAK3213211.1"/>
    </source>
</evidence>
<comment type="caution">
    <text evidence="1">The sequence shown here is derived from an EMBL/GenBank/DDBJ whole genome shotgun (WGS) entry which is preliminary data.</text>
</comment>
<dbReference type="InterPro" id="IPR026847">
    <property type="entry name" value="VPS13"/>
</dbReference>
<name>A0AAE0AGF7_9ROSI</name>
<dbReference type="PANTHER" id="PTHR16166">
    <property type="entry name" value="VACUOLAR PROTEIN SORTING-ASSOCIATED PROTEIN VPS13"/>
    <property type="match status" value="1"/>
</dbReference>
<keyword evidence="2" id="KW-1185">Reference proteome</keyword>
<organism evidence="1 2">
    <name type="scientific">Dipteronia sinensis</name>
    <dbReference type="NCBI Taxonomy" id="43782"/>
    <lineage>
        <taxon>Eukaryota</taxon>
        <taxon>Viridiplantae</taxon>
        <taxon>Streptophyta</taxon>
        <taxon>Embryophyta</taxon>
        <taxon>Tracheophyta</taxon>
        <taxon>Spermatophyta</taxon>
        <taxon>Magnoliopsida</taxon>
        <taxon>eudicotyledons</taxon>
        <taxon>Gunneridae</taxon>
        <taxon>Pentapetalae</taxon>
        <taxon>rosids</taxon>
        <taxon>malvids</taxon>
        <taxon>Sapindales</taxon>
        <taxon>Sapindaceae</taxon>
        <taxon>Hippocastanoideae</taxon>
        <taxon>Acereae</taxon>
        <taxon>Dipteronia</taxon>
    </lineage>
</organism>
<dbReference type="Proteomes" id="UP001281410">
    <property type="component" value="Unassembled WGS sequence"/>
</dbReference>